<protein>
    <recommendedName>
        <fullName evidence="1">DUF4367 domain-containing protein</fullName>
    </recommendedName>
</protein>
<evidence type="ECO:0000259" key="1">
    <source>
        <dbReference type="Pfam" id="PF14285"/>
    </source>
</evidence>
<accession>A0ABT9ZK72</accession>
<proteinExistence type="predicted"/>
<evidence type="ECO:0000313" key="2">
    <source>
        <dbReference type="EMBL" id="MDQ0232693.1"/>
    </source>
</evidence>
<dbReference type="EMBL" id="JAUSUD010000023">
    <property type="protein sequence ID" value="MDQ0232693.1"/>
    <property type="molecule type" value="Genomic_DNA"/>
</dbReference>
<feature type="domain" description="DUF4367" evidence="1">
    <location>
        <begin position="48"/>
        <end position="168"/>
    </location>
</feature>
<name>A0ABT9ZK72_9BACI</name>
<evidence type="ECO:0000313" key="3">
    <source>
        <dbReference type="Proteomes" id="UP001234495"/>
    </source>
</evidence>
<dbReference type="InterPro" id="IPR025377">
    <property type="entry name" value="DUF4367"/>
</dbReference>
<sequence length="172" mass="19771">MVYIVRSLIALILICSYPMVIMAKEIEYNHNSKTISELKKEVDYPIFAPGNIPEDWTLEIKTYPMDNRKNFTHFRLHYMDKEDTILKVAIEQRKKAPEAVDIFTGSTEVVDINGNRGKFSSWVNSGKVDNKGELITGGLLQWTQDGTTVEMYSSRINKEMMIDIARSMEVVK</sequence>
<comment type="caution">
    <text evidence="2">The sequence shown here is derived from an EMBL/GenBank/DDBJ whole genome shotgun (WGS) entry which is preliminary data.</text>
</comment>
<reference evidence="2 3" key="1">
    <citation type="submission" date="2023-07" db="EMBL/GenBank/DDBJ databases">
        <title>Genomic Encyclopedia of Type Strains, Phase IV (KMG-IV): sequencing the most valuable type-strain genomes for metagenomic binning, comparative biology and taxonomic classification.</title>
        <authorList>
            <person name="Goeker M."/>
        </authorList>
    </citation>
    <scope>NUCLEOTIDE SEQUENCE [LARGE SCALE GENOMIC DNA]</scope>
    <source>
        <strain evidence="2 3">DSM 29005</strain>
    </source>
</reference>
<dbReference type="Proteomes" id="UP001234495">
    <property type="component" value="Unassembled WGS sequence"/>
</dbReference>
<keyword evidence="3" id="KW-1185">Reference proteome</keyword>
<dbReference type="Pfam" id="PF14285">
    <property type="entry name" value="DUF4367"/>
    <property type="match status" value="1"/>
</dbReference>
<organism evidence="2 3">
    <name type="scientific">Metabacillus malikii</name>
    <dbReference type="NCBI Taxonomy" id="1504265"/>
    <lineage>
        <taxon>Bacteria</taxon>
        <taxon>Bacillati</taxon>
        <taxon>Bacillota</taxon>
        <taxon>Bacilli</taxon>
        <taxon>Bacillales</taxon>
        <taxon>Bacillaceae</taxon>
        <taxon>Metabacillus</taxon>
    </lineage>
</organism>
<gene>
    <name evidence="2" type="ORF">J2S19_004015</name>
</gene>
<dbReference type="RefSeq" id="WP_307344938.1">
    <property type="nucleotide sequence ID" value="NZ_JAUSUD010000023.1"/>
</dbReference>